<evidence type="ECO:0000313" key="3">
    <source>
        <dbReference type="EMBL" id="ALS24360.1"/>
    </source>
</evidence>
<dbReference type="GO" id="GO:0005198">
    <property type="term" value="F:structural molecule activity"/>
    <property type="evidence" value="ECO:0007669"/>
    <property type="project" value="InterPro"/>
</dbReference>
<dbReference type="PANTHER" id="PTHR42792:SF2">
    <property type="entry name" value="FLAGELLIN"/>
    <property type="match status" value="1"/>
</dbReference>
<evidence type="ECO:0000256" key="1">
    <source>
        <dbReference type="ARBA" id="ARBA00020110"/>
    </source>
</evidence>
<keyword evidence="3" id="KW-0969">Cilium</keyword>
<accession>A0A0U2UDM3</accession>
<feature type="domain" description="Flagellin N-terminal" evidence="2">
    <location>
        <begin position="3"/>
        <end position="138"/>
    </location>
</feature>
<sequence length="159" mass="17275">MRIAHNIAALNSINKLQRTNKNASSAIEKLSSGLRINKAADDAAGMAITEKMRAQIRGLSQAQRNIQDGISLVQVADAGLGQIQNPSLQRMRELVIQAANGTLTAEDRQAIQKEIDQIKQGINDIANNTTFNGIHLLNVPDTETKVTPVYDSSPTFIED</sequence>
<proteinExistence type="predicted"/>
<dbReference type="PATRIC" id="fig|162209.4.peg.4301"/>
<dbReference type="SUPFAM" id="SSF64518">
    <property type="entry name" value="Phase 1 flagellin"/>
    <property type="match status" value="1"/>
</dbReference>
<dbReference type="InterPro" id="IPR001492">
    <property type="entry name" value="Flagellin"/>
</dbReference>
<dbReference type="Proteomes" id="UP000061660">
    <property type="component" value="Chromosome"/>
</dbReference>
<dbReference type="EMBL" id="CP013652">
    <property type="protein sequence ID" value="ALS24360.1"/>
    <property type="molecule type" value="Genomic_DNA"/>
</dbReference>
<keyword evidence="3" id="KW-0282">Flagellum</keyword>
<evidence type="ECO:0000313" key="4">
    <source>
        <dbReference type="Proteomes" id="UP000061660"/>
    </source>
</evidence>
<dbReference type="STRING" id="162209.IJ22_40500"/>
<dbReference type="Pfam" id="PF00669">
    <property type="entry name" value="Flagellin_N"/>
    <property type="match status" value="1"/>
</dbReference>
<dbReference type="Gene3D" id="1.20.1330.10">
    <property type="entry name" value="f41 fragment of flagellin, N-terminal domain"/>
    <property type="match status" value="1"/>
</dbReference>
<reference evidence="4" key="1">
    <citation type="submission" date="2015-12" db="EMBL/GenBank/DDBJ databases">
        <title>Complete genome sequences of two moderately thermophilic Paenibacillus species.</title>
        <authorList>
            <person name="Butler R.III."/>
            <person name="Wang J."/>
            <person name="Stark B.C."/>
            <person name="Pombert J.-F."/>
        </authorList>
    </citation>
    <scope>NUCLEOTIDE SEQUENCE [LARGE SCALE GENOMIC DNA]</scope>
    <source>
        <strain evidence="4">32O-Y</strain>
    </source>
</reference>
<dbReference type="InterPro" id="IPR001029">
    <property type="entry name" value="Flagellin_N"/>
</dbReference>
<dbReference type="GO" id="GO:0009288">
    <property type="term" value="C:bacterial-type flagellum"/>
    <property type="evidence" value="ECO:0007669"/>
    <property type="project" value="InterPro"/>
</dbReference>
<reference evidence="3 4" key="2">
    <citation type="journal article" date="2016" name="Genome Announc.">
        <title>Complete Genome Sequences of Two Interactive Moderate Thermophiles, Paenibacillus napthalenovorans 32O-Y and Paenibacillus sp. 32O-W.</title>
        <authorList>
            <person name="Butler R.R.III."/>
            <person name="Wang J."/>
            <person name="Stark B.C."/>
            <person name="Pombert J.F."/>
        </authorList>
    </citation>
    <scope>NUCLEOTIDE SEQUENCE [LARGE SCALE GENOMIC DNA]</scope>
    <source>
        <strain evidence="3 4">32O-Y</strain>
    </source>
</reference>
<dbReference type="AlphaFoldDB" id="A0A0U2UDM3"/>
<keyword evidence="4" id="KW-1185">Reference proteome</keyword>
<keyword evidence="3" id="KW-0966">Cell projection</keyword>
<evidence type="ECO:0000259" key="2">
    <source>
        <dbReference type="Pfam" id="PF00669"/>
    </source>
</evidence>
<protein>
    <recommendedName>
        <fullName evidence="1">Flagellin</fullName>
    </recommendedName>
</protein>
<dbReference type="OrthoDB" id="9796789at2"/>
<dbReference type="PRINTS" id="PR00207">
    <property type="entry name" value="FLAGELLIN"/>
</dbReference>
<name>A0A0U2UDM3_9BACL</name>
<gene>
    <name evidence="3" type="ORF">IJ22_40500</name>
</gene>
<dbReference type="KEGG" id="pnp:IJ22_40500"/>
<organism evidence="3 4">
    <name type="scientific">Paenibacillus naphthalenovorans</name>
    <dbReference type="NCBI Taxonomy" id="162209"/>
    <lineage>
        <taxon>Bacteria</taxon>
        <taxon>Bacillati</taxon>
        <taxon>Bacillota</taxon>
        <taxon>Bacilli</taxon>
        <taxon>Bacillales</taxon>
        <taxon>Paenibacillaceae</taxon>
        <taxon>Paenibacillus</taxon>
    </lineage>
</organism>
<dbReference type="RefSeq" id="WP_062410047.1">
    <property type="nucleotide sequence ID" value="NZ_CP013652.1"/>
</dbReference>
<dbReference type="PANTHER" id="PTHR42792">
    <property type="entry name" value="FLAGELLIN"/>
    <property type="match status" value="1"/>
</dbReference>